<protein>
    <submittedName>
        <fullName evidence="3">Multiprotein Bridging Factor Type 1</fullName>
    </submittedName>
</protein>
<dbReference type="PANTHER" id="PTHR10245:SF15">
    <property type="entry name" value="ENDOTHELIAL DIFFERENTIATION-RELATED FACTOR 1"/>
    <property type="match status" value="1"/>
</dbReference>
<accession>A0AB39JC07</accession>
<dbReference type="SUPFAM" id="SSF47413">
    <property type="entry name" value="lambda repressor-like DNA-binding domains"/>
    <property type="match status" value="1"/>
</dbReference>
<dbReference type="CDD" id="cd00093">
    <property type="entry name" value="HTH_XRE"/>
    <property type="match status" value="1"/>
</dbReference>
<dbReference type="PROSITE" id="PS50943">
    <property type="entry name" value="HTH_CROC1"/>
    <property type="match status" value="1"/>
</dbReference>
<sequence length="117" mass="13582">MANDKDYKCYQDWDTVILKKSNPNPQNNTKTMTMDQILKKKEDEENKKIPKITTNLKLSIQQARLNKKLSQKQLANLLGCQQNIITKYENGTAIPDNAFIHKIEKALNVKLPRIKKK</sequence>
<feature type="domain" description="HTH cro/C1-type" evidence="2">
    <location>
        <begin position="60"/>
        <end position="114"/>
    </location>
</feature>
<evidence type="ECO:0000313" key="3">
    <source>
        <dbReference type="EMBL" id="XDO02205.1"/>
    </source>
</evidence>
<keyword evidence="1" id="KW-0238">DNA-binding</keyword>
<dbReference type="Pfam" id="PF01381">
    <property type="entry name" value="HTH_3"/>
    <property type="match status" value="1"/>
</dbReference>
<dbReference type="EMBL" id="PP542043">
    <property type="protein sequence ID" value="XDO02205.1"/>
    <property type="molecule type" value="Genomic_DNA"/>
</dbReference>
<dbReference type="GO" id="GO:0003677">
    <property type="term" value="F:DNA binding"/>
    <property type="evidence" value="ECO:0007669"/>
    <property type="project" value="UniProtKB-KW"/>
</dbReference>
<dbReference type="PANTHER" id="PTHR10245">
    <property type="entry name" value="ENDOTHELIAL DIFFERENTIATION-RELATED FACTOR 1 MULTIPROTEIN BRIDGING FACTOR 1"/>
    <property type="match status" value="1"/>
</dbReference>
<dbReference type="SMART" id="SM00530">
    <property type="entry name" value="HTH_XRE"/>
    <property type="match status" value="1"/>
</dbReference>
<evidence type="ECO:0000259" key="2">
    <source>
        <dbReference type="PROSITE" id="PS50943"/>
    </source>
</evidence>
<evidence type="ECO:0000256" key="1">
    <source>
        <dbReference type="ARBA" id="ARBA00023125"/>
    </source>
</evidence>
<dbReference type="Gene3D" id="1.10.260.40">
    <property type="entry name" value="lambda repressor-like DNA-binding domains"/>
    <property type="match status" value="1"/>
</dbReference>
<name>A0AB39JC07_9VIRU</name>
<proteinExistence type="predicted"/>
<organism evidence="3">
    <name type="scientific">Florenciella sp. virus SA2</name>
    <dbReference type="NCBI Taxonomy" id="3240092"/>
    <lineage>
        <taxon>Viruses</taxon>
    </lineage>
</organism>
<dbReference type="InterPro" id="IPR001387">
    <property type="entry name" value="Cro/C1-type_HTH"/>
</dbReference>
<gene>
    <name evidence="3" type="ORF">FloV-SA2_00387</name>
</gene>
<dbReference type="InterPro" id="IPR010982">
    <property type="entry name" value="Lambda_DNA-bd_dom_sf"/>
</dbReference>
<reference evidence="3" key="1">
    <citation type="submission" date="2024-03" db="EMBL/GenBank/DDBJ databases">
        <title>Eukaryotic viruses encode the ribosomal protein eL40.</title>
        <authorList>
            <person name="Thomy J."/>
            <person name="Schvarcz C.R."/>
            <person name="McBeain K.A."/>
            <person name="Edwards K.F."/>
            <person name="Steward G.F."/>
        </authorList>
    </citation>
    <scope>NUCLEOTIDE SEQUENCE</scope>
    <source>
        <strain evidence="3">FloV-SA2</strain>
    </source>
</reference>